<evidence type="ECO:0000313" key="6">
    <source>
        <dbReference type="Proteomes" id="UP001565368"/>
    </source>
</evidence>
<dbReference type="InterPro" id="IPR040684">
    <property type="entry name" value="HMUDK_hel"/>
</dbReference>
<accession>A0ABR3Q971</accession>
<dbReference type="PANTHER" id="PTHR22812">
    <property type="entry name" value="CHROMOBOX PROTEIN"/>
    <property type="match status" value="1"/>
</dbReference>
<dbReference type="RefSeq" id="XP_069210930.1">
    <property type="nucleotide sequence ID" value="XM_069350544.1"/>
</dbReference>
<evidence type="ECO:0000256" key="3">
    <source>
        <dbReference type="SAM" id="MobiDB-lite"/>
    </source>
</evidence>
<protein>
    <recommendedName>
        <fullName evidence="4">Chromo domain-containing protein</fullName>
    </recommendedName>
</protein>
<reference evidence="5 6" key="1">
    <citation type="submission" date="2023-08" db="EMBL/GenBank/DDBJ databases">
        <title>Annotated Genome Sequence of Vanrija albida AlHP1.</title>
        <authorList>
            <person name="Herzog R."/>
        </authorList>
    </citation>
    <scope>NUCLEOTIDE SEQUENCE [LARGE SCALE GENOMIC DNA]</scope>
    <source>
        <strain evidence="5 6">AlHP1</strain>
    </source>
</reference>
<dbReference type="Proteomes" id="UP001565368">
    <property type="component" value="Unassembled WGS sequence"/>
</dbReference>
<feature type="compositionally biased region" description="Basic and acidic residues" evidence="3">
    <location>
        <begin position="509"/>
        <end position="524"/>
    </location>
</feature>
<dbReference type="SMART" id="SM00298">
    <property type="entry name" value="CHROMO"/>
    <property type="match status" value="1"/>
</dbReference>
<proteinExistence type="predicted"/>
<dbReference type="InterPro" id="IPR000953">
    <property type="entry name" value="Chromo/chromo_shadow_dom"/>
</dbReference>
<evidence type="ECO:0000256" key="1">
    <source>
        <dbReference type="ARBA" id="ARBA00004123"/>
    </source>
</evidence>
<dbReference type="InterPro" id="IPR023780">
    <property type="entry name" value="Chromo_domain"/>
</dbReference>
<dbReference type="PROSITE" id="PS00598">
    <property type="entry name" value="CHROMO_1"/>
    <property type="match status" value="1"/>
</dbReference>
<dbReference type="SUPFAM" id="SSF54160">
    <property type="entry name" value="Chromo domain-like"/>
    <property type="match status" value="1"/>
</dbReference>
<dbReference type="PROSITE" id="PS50013">
    <property type="entry name" value="CHROMO_2"/>
    <property type="match status" value="1"/>
</dbReference>
<dbReference type="InterPro" id="IPR051219">
    <property type="entry name" value="Heterochromatin_chromo-domain"/>
</dbReference>
<sequence>MGEDVARLSASPEPVEPVIDLTTDGDDDERPQTGGRRARRPNSLVPGKIVPSPKTEDTVLKPLHYPPVDVEVQNYWVYFFYRFCAERHHMYDRRQSGVARNKLSADYTMTNTHIGNVYRQLDGGSQRMRTSIIPNGDQSAEEVCFRVLLYCAFYNEDSWEALGAAATGGVPSWKTFKQDLPAMEAALHDLSVVQKRKIYLGGFQLVPPTIYFCDDRNKSKSIANYAASLWLVEAMMEAGLPAELVRCKYAVDASYVLQTIPTLGGFLSLNILCFLNDSTHFTWLYRDFATCGPGSRKFLQRMFGESTINNEAMEAAGLQWLYDHQWRYYARLGIDPPHEWETGLRPGMRVLDIENALCWAHRYVAAYQKSGRKSIADEPNPKFDPIVDLETSAPAWCDPEAHVRSSSQPLWVDAELDARLKSLGDEVYEVERVVAQNGSRYRVRWLGYPPEDDTWEPEASLREDAHDALMEWKSWDDRVWTAIERIKKQRGSSTKREDDNDKPTAASPSRRDRKERASDGDDIKPRKRFKEDDDNIEPPTQRRRAKQPRRETVVVDDDDDEKPPRSKRRPARPSAVVHGSRHHPIKIE</sequence>
<evidence type="ECO:0000313" key="5">
    <source>
        <dbReference type="EMBL" id="KAL1410986.1"/>
    </source>
</evidence>
<dbReference type="Pfam" id="PF18723">
    <property type="entry name" value="HMUDK_hel"/>
    <property type="match status" value="1"/>
</dbReference>
<feature type="domain" description="Chromo" evidence="4">
    <location>
        <begin position="428"/>
        <end position="472"/>
    </location>
</feature>
<feature type="region of interest" description="Disordered" evidence="3">
    <location>
        <begin position="1"/>
        <end position="58"/>
    </location>
</feature>
<dbReference type="GeneID" id="95982972"/>
<dbReference type="EMBL" id="JBBXJM010000002">
    <property type="protein sequence ID" value="KAL1410986.1"/>
    <property type="molecule type" value="Genomic_DNA"/>
</dbReference>
<dbReference type="CDD" id="cd00024">
    <property type="entry name" value="CD_CSD"/>
    <property type="match status" value="1"/>
</dbReference>
<organism evidence="5 6">
    <name type="scientific">Vanrija albida</name>
    <dbReference type="NCBI Taxonomy" id="181172"/>
    <lineage>
        <taxon>Eukaryota</taxon>
        <taxon>Fungi</taxon>
        <taxon>Dikarya</taxon>
        <taxon>Basidiomycota</taxon>
        <taxon>Agaricomycotina</taxon>
        <taxon>Tremellomycetes</taxon>
        <taxon>Trichosporonales</taxon>
        <taxon>Trichosporonaceae</taxon>
        <taxon>Vanrija</taxon>
    </lineage>
</organism>
<evidence type="ECO:0000256" key="2">
    <source>
        <dbReference type="ARBA" id="ARBA00023242"/>
    </source>
</evidence>
<keyword evidence="2" id="KW-0539">Nucleus</keyword>
<dbReference type="InterPro" id="IPR016197">
    <property type="entry name" value="Chromo-like_dom_sf"/>
</dbReference>
<comment type="caution">
    <text evidence="5">The sequence shown here is derived from an EMBL/GenBank/DDBJ whole genome shotgun (WGS) entry which is preliminary data.</text>
</comment>
<dbReference type="InterPro" id="IPR023779">
    <property type="entry name" value="Chromodomain_CS"/>
</dbReference>
<keyword evidence="6" id="KW-1185">Reference proteome</keyword>
<dbReference type="Pfam" id="PF00385">
    <property type="entry name" value="Chromo"/>
    <property type="match status" value="1"/>
</dbReference>
<feature type="compositionally biased region" description="Basic residues" evidence="3">
    <location>
        <begin position="579"/>
        <end position="588"/>
    </location>
</feature>
<comment type="subcellular location">
    <subcellularLocation>
        <location evidence="1">Nucleus</location>
    </subcellularLocation>
</comment>
<evidence type="ECO:0000259" key="4">
    <source>
        <dbReference type="PROSITE" id="PS50013"/>
    </source>
</evidence>
<gene>
    <name evidence="5" type="ORF">Q8F55_001929</name>
</gene>
<feature type="region of interest" description="Disordered" evidence="3">
    <location>
        <begin position="488"/>
        <end position="588"/>
    </location>
</feature>
<name>A0ABR3Q971_9TREE</name>
<dbReference type="Gene3D" id="2.40.50.40">
    <property type="match status" value="1"/>
</dbReference>